<evidence type="ECO:0000313" key="2">
    <source>
        <dbReference type="Proteomes" id="UP000033441"/>
    </source>
</evidence>
<accession>A0A0F3N663</accession>
<name>A0A0F3N663_ANAPH</name>
<sequence length="40" mass="4369">MTEAAYTLTHSITMLEKENSVLISIGDFISEKSAGIVVRI</sequence>
<comment type="caution">
    <text evidence="1">The sequence shown here is derived from an EMBL/GenBank/DDBJ whole genome shotgun (WGS) entry which is preliminary data.</text>
</comment>
<proteinExistence type="predicted"/>
<gene>
    <name evidence="1" type="ORF">APHMUC_0365</name>
</gene>
<dbReference type="PATRIC" id="fig|1359152.3.peg.383"/>
<organism evidence="1 2">
    <name type="scientific">Anaplasma phagocytophilum str. ApMUC09</name>
    <dbReference type="NCBI Taxonomy" id="1359152"/>
    <lineage>
        <taxon>Bacteria</taxon>
        <taxon>Pseudomonadati</taxon>
        <taxon>Pseudomonadota</taxon>
        <taxon>Alphaproteobacteria</taxon>
        <taxon>Rickettsiales</taxon>
        <taxon>Anaplasmataceae</taxon>
        <taxon>Anaplasma</taxon>
        <taxon>phagocytophilum group</taxon>
    </lineage>
</organism>
<protein>
    <submittedName>
        <fullName evidence="1">Uncharacterized protein</fullName>
    </submittedName>
</protein>
<evidence type="ECO:0000313" key="1">
    <source>
        <dbReference type="EMBL" id="KJV63563.1"/>
    </source>
</evidence>
<dbReference type="AlphaFoldDB" id="A0A0F3N663"/>
<dbReference type="EMBL" id="LANV01000001">
    <property type="protein sequence ID" value="KJV63563.1"/>
    <property type="molecule type" value="Genomic_DNA"/>
</dbReference>
<dbReference type="Proteomes" id="UP000033441">
    <property type="component" value="Unassembled WGS sequence"/>
</dbReference>
<reference evidence="1 2" key="1">
    <citation type="submission" date="2015-02" db="EMBL/GenBank/DDBJ databases">
        <title>Genome Sequencing of Rickettsiales.</title>
        <authorList>
            <person name="Daugherty S.C."/>
            <person name="Su Q."/>
            <person name="Abolude K."/>
            <person name="Beier-Sexton M."/>
            <person name="Carlyon J.A."/>
            <person name="Carter R."/>
            <person name="Day N.P."/>
            <person name="Dumler S.J."/>
            <person name="Dyachenko V."/>
            <person name="Godinez A."/>
            <person name="Kurtti T.J."/>
            <person name="Lichay M."/>
            <person name="Mullins K.E."/>
            <person name="Ott S."/>
            <person name="Pappas-Brown V."/>
            <person name="Paris D.H."/>
            <person name="Patel P."/>
            <person name="Richards A.L."/>
            <person name="Sadzewicz L."/>
            <person name="Sears K."/>
            <person name="Seidman D."/>
            <person name="Sengamalay N."/>
            <person name="Stenos J."/>
            <person name="Tallon L.J."/>
            <person name="Vincent G."/>
            <person name="Fraser C.M."/>
            <person name="Munderloh U."/>
            <person name="Dunning-Hotopp J.C."/>
        </authorList>
    </citation>
    <scope>NUCLEOTIDE SEQUENCE [LARGE SCALE GENOMIC DNA]</scope>
    <source>
        <strain evidence="1 2">ApMUC09</strain>
    </source>
</reference>